<keyword evidence="3" id="KW-1185">Reference proteome</keyword>
<comment type="caution">
    <text evidence="2">The sequence shown here is derived from an EMBL/GenBank/DDBJ whole genome shotgun (WGS) entry which is preliminary data.</text>
</comment>
<keyword evidence="1" id="KW-1133">Transmembrane helix</keyword>
<keyword evidence="1" id="KW-0812">Transmembrane</keyword>
<evidence type="ECO:0000313" key="2">
    <source>
        <dbReference type="EMBL" id="KAK3957053.1"/>
    </source>
</evidence>
<keyword evidence="1" id="KW-0472">Membrane</keyword>
<reference evidence="2" key="1">
    <citation type="journal article" date="2023" name="Mol. Phylogenet. Evol.">
        <title>Genome-scale phylogeny and comparative genomics of the fungal order Sordariales.</title>
        <authorList>
            <person name="Hensen N."/>
            <person name="Bonometti L."/>
            <person name="Westerberg I."/>
            <person name="Brannstrom I.O."/>
            <person name="Guillou S."/>
            <person name="Cros-Aarteil S."/>
            <person name="Calhoun S."/>
            <person name="Haridas S."/>
            <person name="Kuo A."/>
            <person name="Mondo S."/>
            <person name="Pangilinan J."/>
            <person name="Riley R."/>
            <person name="LaButti K."/>
            <person name="Andreopoulos B."/>
            <person name="Lipzen A."/>
            <person name="Chen C."/>
            <person name="Yan M."/>
            <person name="Daum C."/>
            <person name="Ng V."/>
            <person name="Clum A."/>
            <person name="Steindorff A."/>
            <person name="Ohm R.A."/>
            <person name="Martin F."/>
            <person name="Silar P."/>
            <person name="Natvig D.O."/>
            <person name="Lalanne C."/>
            <person name="Gautier V."/>
            <person name="Ament-Velasquez S.L."/>
            <person name="Kruys A."/>
            <person name="Hutchinson M.I."/>
            <person name="Powell A.J."/>
            <person name="Barry K."/>
            <person name="Miller A.N."/>
            <person name="Grigoriev I.V."/>
            <person name="Debuchy R."/>
            <person name="Gladieux P."/>
            <person name="Hiltunen Thoren M."/>
            <person name="Johannesson H."/>
        </authorList>
    </citation>
    <scope>NUCLEOTIDE SEQUENCE</scope>
    <source>
        <strain evidence="2">CBS 626.80</strain>
    </source>
</reference>
<gene>
    <name evidence="2" type="ORF">QBC32DRAFT_366446</name>
</gene>
<name>A0AAN6P7T6_9PEZI</name>
<feature type="transmembrane region" description="Helical" evidence="1">
    <location>
        <begin position="13"/>
        <end position="35"/>
    </location>
</feature>
<sequence>MVLRFCVAFLGDLLSTGSFCWCLLVIWISAVWDIFSRRVSYTFLNSSTFAFYATQNIMMIRQPLGKLGKQKRSFHQNWRLDGQGLPPQPTIPYGSFLRQKGLVQQGRGHCTTTSCGFLFFSHMELGMGRDYLHTLNGHEDIIVIRDLTGKQNRMGTHRSTNKKRRKAVVCDASVMHR</sequence>
<accession>A0AAN6P7T6</accession>
<evidence type="ECO:0000256" key="1">
    <source>
        <dbReference type="SAM" id="Phobius"/>
    </source>
</evidence>
<reference evidence="2" key="2">
    <citation type="submission" date="2023-06" db="EMBL/GenBank/DDBJ databases">
        <authorList>
            <consortium name="Lawrence Berkeley National Laboratory"/>
            <person name="Mondo S.J."/>
            <person name="Hensen N."/>
            <person name="Bonometti L."/>
            <person name="Westerberg I."/>
            <person name="Brannstrom I.O."/>
            <person name="Guillou S."/>
            <person name="Cros-Aarteil S."/>
            <person name="Calhoun S."/>
            <person name="Haridas S."/>
            <person name="Kuo A."/>
            <person name="Pangilinan J."/>
            <person name="Riley R."/>
            <person name="Labutti K."/>
            <person name="Andreopoulos B."/>
            <person name="Lipzen A."/>
            <person name="Chen C."/>
            <person name="Yanf M."/>
            <person name="Daum C."/>
            <person name="Ng V."/>
            <person name="Clum A."/>
            <person name="Steindorff A."/>
            <person name="Ohm R."/>
            <person name="Martin F."/>
            <person name="Silar P."/>
            <person name="Natvig D."/>
            <person name="Lalanne C."/>
            <person name="Gautier V."/>
            <person name="Ament-Velasquez S.L."/>
            <person name="Kruys A."/>
            <person name="Hutchinson M.I."/>
            <person name="Powell A.J."/>
            <person name="Barry K."/>
            <person name="Miller A.N."/>
            <person name="Grigoriev I.V."/>
            <person name="Debuchy R."/>
            <person name="Gladieux P."/>
            <person name="Thoren M.H."/>
            <person name="Johannesson H."/>
        </authorList>
    </citation>
    <scope>NUCLEOTIDE SEQUENCE</scope>
    <source>
        <strain evidence="2">CBS 626.80</strain>
    </source>
</reference>
<organism evidence="2 3">
    <name type="scientific">Pseudoneurospora amorphoporcata</name>
    <dbReference type="NCBI Taxonomy" id="241081"/>
    <lineage>
        <taxon>Eukaryota</taxon>
        <taxon>Fungi</taxon>
        <taxon>Dikarya</taxon>
        <taxon>Ascomycota</taxon>
        <taxon>Pezizomycotina</taxon>
        <taxon>Sordariomycetes</taxon>
        <taxon>Sordariomycetidae</taxon>
        <taxon>Sordariales</taxon>
        <taxon>Sordariaceae</taxon>
        <taxon>Pseudoneurospora</taxon>
    </lineage>
</organism>
<evidence type="ECO:0000313" key="3">
    <source>
        <dbReference type="Proteomes" id="UP001303222"/>
    </source>
</evidence>
<dbReference type="EMBL" id="MU859061">
    <property type="protein sequence ID" value="KAK3957053.1"/>
    <property type="molecule type" value="Genomic_DNA"/>
</dbReference>
<dbReference type="AlphaFoldDB" id="A0AAN6P7T6"/>
<dbReference type="Proteomes" id="UP001303222">
    <property type="component" value="Unassembled WGS sequence"/>
</dbReference>
<proteinExistence type="predicted"/>
<protein>
    <submittedName>
        <fullName evidence="2">Uncharacterized protein</fullName>
    </submittedName>
</protein>